<evidence type="ECO:0008006" key="4">
    <source>
        <dbReference type="Google" id="ProtNLM"/>
    </source>
</evidence>
<dbReference type="RefSeq" id="WP_369342302.1">
    <property type="nucleotide sequence ID" value="NZ_CP129675.1"/>
</dbReference>
<evidence type="ECO:0000313" key="3">
    <source>
        <dbReference type="EMBL" id="XDS51338.1"/>
    </source>
</evidence>
<evidence type="ECO:0000313" key="1">
    <source>
        <dbReference type="EMBL" id="XDS47026.1"/>
    </source>
</evidence>
<reference evidence="2" key="1">
    <citation type="submission" date="2023-07" db="EMBL/GenBank/DDBJ databases">
        <title>Bifidobacterium aquikefiriaerophilum sp. nov. and Bifidobacterium eccum sp. nov., isolated from water kefir.</title>
        <authorList>
            <person name="Breselge S."/>
            <person name="Bellassi P."/>
            <person name="Barcenilla C."/>
            <person name="Alvarez-Ordonez A."/>
            <person name="Morelli L."/>
            <person name="Cotter P.D."/>
        </authorList>
    </citation>
    <scope>NUCLEOTIDE SEQUENCE</scope>
    <source>
        <strain evidence="3">WK012_4_13</strain>
        <strain evidence="2">WK013_4_14</strain>
        <strain evidence="1">WK048_4_13</strain>
    </source>
</reference>
<protein>
    <recommendedName>
        <fullName evidence="4">Phage tail protein</fullName>
    </recommendedName>
</protein>
<gene>
    <name evidence="3" type="ORF">QN062_03985</name>
    <name evidence="2" type="ORF">QN216_08000</name>
    <name evidence="1" type="ORF">QN217_02465</name>
</gene>
<dbReference type="EMBL" id="CP129675">
    <property type="protein sequence ID" value="XDS47026.1"/>
    <property type="molecule type" value="Genomic_DNA"/>
</dbReference>
<sequence length="287" mass="30681">MDPLYAVLYYGDNQIRFEGAHASFPDGLVLTSQGIEGWWSAPDLKTDVTERASGNGAHDVAADSILYATRTVTVNFDAIGNVRSEVLNAVTRVSQANGLPVRFRVVDDISDTFVSGYIRPEFGATWNERYQTGTLTIVCPRPERLAWSPLQTQIFPVSVMQGGLQYNGGKGLKYPLTYGTAGSASNVALLLNQGSSKAYPVLTVTGSFPNGVQIQWGGNALQYDGAIGAVPLTLDSRSQTASMGGVDVSRSLSRRDFPVVPAAGSVSLRLMSAGTGWVTAVCRDTYI</sequence>
<dbReference type="EMBL" id="CP129682">
    <property type="protein sequence ID" value="XDS48269.1"/>
    <property type="molecule type" value="Genomic_DNA"/>
</dbReference>
<dbReference type="EMBL" id="CP129683">
    <property type="protein sequence ID" value="XDS51338.1"/>
    <property type="molecule type" value="Genomic_DNA"/>
</dbReference>
<evidence type="ECO:0000313" key="2">
    <source>
        <dbReference type="EMBL" id="XDS48269.1"/>
    </source>
</evidence>
<name>A0AB39UGV8_9BIFI</name>
<accession>A0AB39UGV8</accession>
<proteinExistence type="predicted"/>
<dbReference type="AlphaFoldDB" id="A0AB39UGV8"/>
<dbReference type="KEGG" id="bfk:QN062_03985"/>
<organism evidence="2">
    <name type="scientific">Bifidobacterium fermentum</name>
    <dbReference type="NCBI Taxonomy" id="3059035"/>
    <lineage>
        <taxon>Bacteria</taxon>
        <taxon>Bacillati</taxon>
        <taxon>Actinomycetota</taxon>
        <taxon>Actinomycetes</taxon>
        <taxon>Bifidobacteriales</taxon>
        <taxon>Bifidobacteriaceae</taxon>
        <taxon>Bifidobacterium</taxon>
    </lineage>
</organism>